<dbReference type="SUPFAM" id="SSF53850">
    <property type="entry name" value="Periplasmic binding protein-like II"/>
    <property type="match status" value="1"/>
</dbReference>
<evidence type="ECO:0000256" key="3">
    <source>
        <dbReference type="ARBA" id="ARBA00022729"/>
    </source>
</evidence>
<keyword evidence="3" id="KW-0732">Signal</keyword>
<gene>
    <name evidence="5" type="ordered locus">Pro_0676</name>
</gene>
<dbReference type="InterPro" id="IPR001638">
    <property type="entry name" value="Solute-binding_3/MltF_N"/>
</dbReference>
<dbReference type="KEGG" id="pma:Pro_0676"/>
<evidence type="ECO:0000259" key="4">
    <source>
        <dbReference type="SMART" id="SM00062"/>
    </source>
</evidence>
<evidence type="ECO:0000256" key="2">
    <source>
        <dbReference type="ARBA" id="ARBA00022448"/>
    </source>
</evidence>
<organism evidence="5 6">
    <name type="scientific">Prochlorococcus marinus (strain SARG / CCMP1375 / SS120)</name>
    <dbReference type="NCBI Taxonomy" id="167539"/>
    <lineage>
        <taxon>Bacteria</taxon>
        <taxon>Bacillati</taxon>
        <taxon>Cyanobacteriota</taxon>
        <taxon>Cyanophyceae</taxon>
        <taxon>Synechococcales</taxon>
        <taxon>Prochlorococcaceae</taxon>
        <taxon>Prochlorococcus</taxon>
    </lineage>
</organism>
<dbReference type="eggNOG" id="COG0834">
    <property type="taxonomic scope" value="Bacteria"/>
</dbReference>
<name>Q7VCR4_PROMA</name>
<dbReference type="PATRIC" id="fig|167539.5.peg.707"/>
<dbReference type="Pfam" id="PF00497">
    <property type="entry name" value="SBP_bac_3"/>
    <property type="match status" value="1"/>
</dbReference>
<dbReference type="OrthoDB" id="115856at2"/>
<evidence type="ECO:0000313" key="5">
    <source>
        <dbReference type="EMBL" id="AAP99720.1"/>
    </source>
</evidence>
<keyword evidence="2" id="KW-0813">Transport</keyword>
<evidence type="ECO:0000313" key="6">
    <source>
        <dbReference type="Proteomes" id="UP000001420"/>
    </source>
</evidence>
<dbReference type="CDD" id="cd13692">
    <property type="entry name" value="PBP2_BztA"/>
    <property type="match status" value="1"/>
</dbReference>
<dbReference type="STRING" id="167539.Pro_0676"/>
<feature type="domain" description="Solute-binding protein family 3/N-terminal" evidence="4">
    <location>
        <begin position="39"/>
        <end position="270"/>
    </location>
</feature>
<dbReference type="HOGENOM" id="CLU_019602_3_1_3"/>
<dbReference type="EMBL" id="AE017126">
    <property type="protein sequence ID" value="AAP99720.1"/>
    <property type="molecule type" value="Genomic_DNA"/>
</dbReference>
<protein>
    <submittedName>
        <fullName evidence="5">ABC-type amino acid transport/signal transduction systems, periplasmic component/domain</fullName>
    </submittedName>
</protein>
<dbReference type="EnsemblBacteria" id="AAP99720">
    <property type="protein sequence ID" value="AAP99720"/>
    <property type="gene ID" value="Pro_0676"/>
</dbReference>
<dbReference type="Gene3D" id="3.40.190.10">
    <property type="entry name" value="Periplasmic binding protein-like II"/>
    <property type="match status" value="2"/>
</dbReference>
<dbReference type="SMART" id="SM00062">
    <property type="entry name" value="PBPb"/>
    <property type="match status" value="1"/>
</dbReference>
<reference evidence="5 6" key="1">
    <citation type="journal article" date="2003" name="Proc. Natl. Acad. Sci. U.S.A.">
        <title>Genome sequence of the cyanobacterium Prochlorococcus marinus SS120, a nearly minimal oxyphototrophic genome.</title>
        <authorList>
            <person name="Dufresne A."/>
            <person name="Salanoubat M."/>
            <person name="Partensky F."/>
            <person name="Artiguenave F."/>
            <person name="Axmann I.M."/>
            <person name="Barbe V."/>
            <person name="Duprat S."/>
            <person name="Galperin M.Y."/>
            <person name="Koonin E.V."/>
            <person name="Le Gall F."/>
            <person name="Makarova K.S."/>
            <person name="Ostrowski M."/>
            <person name="Oztas S."/>
            <person name="Robert C."/>
            <person name="Rogozin I.B."/>
            <person name="Scanlan D.J."/>
            <person name="Tandeau de Marsac N."/>
            <person name="Weissenbach J."/>
            <person name="Wincker P."/>
            <person name="Wolf Y.I."/>
            <person name="Hess W.R."/>
        </authorList>
    </citation>
    <scope>NUCLEOTIDE SEQUENCE [LARGE SCALE GENOMIC DNA]</scope>
    <source>
        <strain evidence="6">SARG / CCMP1375 / SS120</strain>
    </source>
</reference>
<dbReference type="PROSITE" id="PS51257">
    <property type="entry name" value="PROKAR_LIPOPROTEIN"/>
    <property type="match status" value="1"/>
</dbReference>
<keyword evidence="6" id="KW-1185">Reference proteome</keyword>
<dbReference type="RefSeq" id="WP_011124828.1">
    <property type="nucleotide sequence ID" value="NC_005042.1"/>
</dbReference>
<dbReference type="AlphaFoldDB" id="Q7VCR4"/>
<dbReference type="GO" id="GO:0006865">
    <property type="term" value="P:amino acid transport"/>
    <property type="evidence" value="ECO:0007669"/>
    <property type="project" value="TreeGrafter"/>
</dbReference>
<dbReference type="InterPro" id="IPR051455">
    <property type="entry name" value="Bact_solute-bind_prot3"/>
</dbReference>
<comment type="similarity">
    <text evidence="1">Belongs to the bacterial solute-binding protein 3 family.</text>
</comment>
<evidence type="ECO:0000256" key="1">
    <source>
        <dbReference type="ARBA" id="ARBA00010333"/>
    </source>
</evidence>
<sequence length="350" mass="38091">MKIKRFFSGMMTLSILLTGCASTGERNASRLQLIKKRNSLICGVSGKIPGFSFLETDGTYQGLDIDICKAFAAAFIGDSKRVQYRPLTAAERFTAVRTGEIDLLSRNTTFNLSRDSIGGNGLTFAPVIFHDGQGLMVKRNSRINTIESLANKSICVGSGTTTEQNINDAFEAISLPYTPIKYQDLNQVVAGYLQGRCSAMTSDRSQLAAARSGFPKPEDHIILNDILSKEPLAPASSGGDQKLSDAMRWVIFSLISAEEQGITKGNIKEKLQIAQNNPQMKSLRRFLGVEGDLGEKIGLANDFVVKVISSTGNYGEIYNRHLGINSEVPIPRGLNKLYNKGGVQIAPPFN</sequence>
<dbReference type="Proteomes" id="UP000001420">
    <property type="component" value="Chromosome"/>
</dbReference>
<dbReference type="PANTHER" id="PTHR30085">
    <property type="entry name" value="AMINO ACID ABC TRANSPORTER PERMEASE"/>
    <property type="match status" value="1"/>
</dbReference>
<dbReference type="PANTHER" id="PTHR30085:SF7">
    <property type="entry name" value="AMINO-ACID ABC TRANSPORTER-BINDING PROTEIN YHDW-RELATED"/>
    <property type="match status" value="1"/>
</dbReference>
<accession>Q7VCR4</accession>
<proteinExistence type="inferred from homology"/>